<keyword evidence="1" id="KW-0732">Signal</keyword>
<keyword evidence="4" id="KW-1185">Reference proteome</keyword>
<feature type="chain" id="PRO_5020511046" evidence="1">
    <location>
        <begin position="23"/>
        <end position="169"/>
    </location>
</feature>
<proteinExistence type="predicted"/>
<sequence>MNYSKMKRISLLLVLLSTMVFAQEDDKTQIIETLDAWHAAAGAADFDAYFELMTDDAVFIGTDASENWQRDEFMSFSKPYFDKGKAWNFTAVERNIYVNTDASLAWFDELLDTQMKICRGSGILKKVDGHWKVAHYVLSIAVPNDLVDELVALKKEKDDLLLQELKMKE</sequence>
<reference evidence="3 4" key="1">
    <citation type="submission" date="2019-03" db="EMBL/GenBank/DDBJ databases">
        <title>Genomic Encyclopedia of Type Strains, Phase III (KMG-III): the genomes of soil and plant-associated and newly described type strains.</title>
        <authorList>
            <person name="Whitman W."/>
        </authorList>
    </citation>
    <scope>NUCLEOTIDE SEQUENCE [LARGE SCALE GENOMIC DNA]</scope>
    <source>
        <strain evidence="3 4">CECT 8455</strain>
    </source>
</reference>
<dbReference type="EMBL" id="SNZW01000011">
    <property type="protein sequence ID" value="TDS18922.1"/>
    <property type="molecule type" value="Genomic_DNA"/>
</dbReference>
<dbReference type="GO" id="GO:0016853">
    <property type="term" value="F:isomerase activity"/>
    <property type="evidence" value="ECO:0007669"/>
    <property type="project" value="UniProtKB-KW"/>
</dbReference>
<organism evidence="3 4">
    <name type="scientific">Maribacter caenipelagi</name>
    <dbReference type="NCBI Taxonomy" id="1447781"/>
    <lineage>
        <taxon>Bacteria</taxon>
        <taxon>Pseudomonadati</taxon>
        <taxon>Bacteroidota</taxon>
        <taxon>Flavobacteriia</taxon>
        <taxon>Flavobacteriales</taxon>
        <taxon>Flavobacteriaceae</taxon>
        <taxon>Maribacter</taxon>
    </lineage>
</organism>
<name>A0A4R7DEM0_9FLAO</name>
<accession>A0A4R7DEM0</accession>
<dbReference type="Pfam" id="PF13474">
    <property type="entry name" value="SnoaL_3"/>
    <property type="match status" value="1"/>
</dbReference>
<dbReference type="InterPro" id="IPR037401">
    <property type="entry name" value="SnoaL-like"/>
</dbReference>
<evidence type="ECO:0000313" key="4">
    <source>
        <dbReference type="Proteomes" id="UP000295274"/>
    </source>
</evidence>
<protein>
    <submittedName>
        <fullName evidence="3">Ketosteroid isomerase-like protein</fullName>
    </submittedName>
</protein>
<evidence type="ECO:0000256" key="1">
    <source>
        <dbReference type="SAM" id="SignalP"/>
    </source>
</evidence>
<evidence type="ECO:0000313" key="3">
    <source>
        <dbReference type="EMBL" id="TDS18922.1"/>
    </source>
</evidence>
<dbReference type="SUPFAM" id="SSF54427">
    <property type="entry name" value="NTF2-like"/>
    <property type="match status" value="1"/>
</dbReference>
<gene>
    <name evidence="3" type="ORF">DFQ03_0635</name>
</gene>
<dbReference type="Proteomes" id="UP000295274">
    <property type="component" value="Unassembled WGS sequence"/>
</dbReference>
<evidence type="ECO:0000259" key="2">
    <source>
        <dbReference type="Pfam" id="PF13474"/>
    </source>
</evidence>
<dbReference type="AlphaFoldDB" id="A0A4R7DEM0"/>
<keyword evidence="3" id="KW-0413">Isomerase</keyword>
<comment type="caution">
    <text evidence="3">The sequence shown here is derived from an EMBL/GenBank/DDBJ whole genome shotgun (WGS) entry which is preliminary data.</text>
</comment>
<feature type="signal peptide" evidence="1">
    <location>
        <begin position="1"/>
        <end position="22"/>
    </location>
</feature>
<dbReference type="Gene3D" id="3.10.450.50">
    <property type="match status" value="1"/>
</dbReference>
<dbReference type="InterPro" id="IPR032710">
    <property type="entry name" value="NTF2-like_dom_sf"/>
</dbReference>
<feature type="domain" description="SnoaL-like" evidence="2">
    <location>
        <begin position="31"/>
        <end position="143"/>
    </location>
</feature>